<dbReference type="Proteomes" id="UP001281761">
    <property type="component" value="Unassembled WGS sequence"/>
</dbReference>
<organism evidence="2 3">
    <name type="scientific">Blattamonas nauphoetae</name>
    <dbReference type="NCBI Taxonomy" id="2049346"/>
    <lineage>
        <taxon>Eukaryota</taxon>
        <taxon>Metamonada</taxon>
        <taxon>Preaxostyla</taxon>
        <taxon>Oxymonadida</taxon>
        <taxon>Blattamonas</taxon>
    </lineage>
</organism>
<sequence length="1594" mass="181132">MSGRTPSANFILISSALRNLDLLDKCVQNPSKEESIQKCFNNFKSIYDSLPPEVKRSTDSSCDSYVKWWSTDQRNFHAPDYQQLLKRLRDALESSKTEAKKKIDEQKDRNCEVFRNLQISIDSSINPLHQTEIPNFEDDTEYAKPFNKAKYVYKSISTVKDINNFLSSPIDLLFRPSTYSLFSHILFNSNGYAQTCLSKNPIPAIFHIVTGTPGIGKSAIRMPLITLTMSLGVNEVKTARHGEPSFIFRNRNKITNTTAPIPCDYDENSFQDQKLDTIGKAFITINRGNEPPVLIERDTFCYTYDVMMCTPTTTTTTKNDEYDPQEVYSSETPIGRLTVPSIHHFPHFFKLFVNQNNQIENRLRGTTWHIVDEFIVHSWKIPPRDHVVLLTCAKEGWEKITVPKMIIAPIFLYNVPTLLFPEMIHLFNAIQCPYHFSTAPKSPMMKSQASIQKQGMIPRDVFNPHIVKRQHRNIHPSSPQFDPMNWFTQHATQDASQIERDRTTEENDEAHLSAVEKGLTLTQLRPLNPSTITSPTVSFPRTTLMLCEEMNDSSYFPTVTLPDAESFCRHEAQTYNPQWDFLFQSCVAKKALTCFSPPNSADEKSDADDAFVSGERRAHWARLKVVTCHLVTNHAPNTAFDSILVMFRYLKESDVLHSLGVFFLKGRIGSNYDMSDKSVRLMKRWCYILATQYHLKRVQIFPSFIVTDLNGCSAIPPHGVQKLESFIAVQNRLVGQFEAKGEVDAGVSGIPATTASAAPILARFTDLEVNHNPHAVRCTSCGSLVTENFPDHFCSAMEECYSEFRQNHELIDLVYSNTPKLLSFKEHIEIERRNHLEHSFFLETIFFRETQLNTGKTKKKGQSPEKNTVRMSVDLVTDPSVIKQKKVSSGLWPTMQSPSHQNEYVEVTCTSVIPDTPDVYRLPFPPPLSTMRRTESTPNDVTSHITSTQQASGSRNALSNIIDAHCLWSGRFRMSYEQVGNCQYKPIKLDERPFQSLEYDVPSVDITNHKHNAQFMLPAVPNASVDPLDIYPKQVADPLRSKRIEEESFWEWLNCMNPPAGMSDALQAGEAELIERAATVTEHTYNTRSMLPAVPCARIGALDVSSETETDYISSKRVEYEYFWQWLNRKNPHPRMGDALQADEAELTKRIQNCGNETEKSRLICLLAKGLLLRSRLSLHRREIDTARFFFQRSKQHMVLNDTAEVECELMLASDSGPDTSSRGSDELDRIIMNARNCFGMNWEQWIEEGHDLPILLNPCFRILQFHLEQVHDHVNTLRSHLKSIVVAAPMTDECRRAMMENALLQTLKEGLSLQLLIAWKSGSKDQLACFQNELNSTFQNEGDMTIRAMTTPFRSQEKQIEELSIDDMITAIGNILDTTRNHCDTWHALVRERQHTLGSEPRHSENLEGTGCTHEVGMMIGDNISLSDTDPIHTSVQRDIRLNAQLLIDRISAIIAACHPTLQKTDNNEMINALYEMIAELSPFLTTTFNLDADVGNIENTSSRVMGIDELKGEASFPEEPGTAFDEKDFGKQKRTDKTDSGLYDAPSKTETRMQISQPSSVFPSSLVDLPNREEGETVLTADNEKETMEGRN</sequence>
<feature type="region of interest" description="Disordered" evidence="1">
    <location>
        <begin position="925"/>
        <end position="952"/>
    </location>
</feature>
<feature type="region of interest" description="Disordered" evidence="1">
    <location>
        <begin position="1516"/>
        <end position="1594"/>
    </location>
</feature>
<accession>A0ABQ9WUR3</accession>
<feature type="compositionally biased region" description="Basic and acidic residues" evidence="1">
    <location>
        <begin position="1526"/>
        <end position="1541"/>
    </location>
</feature>
<evidence type="ECO:0000313" key="3">
    <source>
        <dbReference type="Proteomes" id="UP001281761"/>
    </source>
</evidence>
<dbReference type="EMBL" id="JARBJD010000365">
    <property type="protein sequence ID" value="KAK2943068.1"/>
    <property type="molecule type" value="Genomic_DNA"/>
</dbReference>
<feature type="compositionally biased region" description="Polar residues" evidence="1">
    <location>
        <begin position="936"/>
        <end position="952"/>
    </location>
</feature>
<feature type="compositionally biased region" description="Polar residues" evidence="1">
    <location>
        <begin position="1554"/>
        <end position="1565"/>
    </location>
</feature>
<evidence type="ECO:0000256" key="1">
    <source>
        <dbReference type="SAM" id="MobiDB-lite"/>
    </source>
</evidence>
<evidence type="ECO:0000313" key="2">
    <source>
        <dbReference type="EMBL" id="KAK2943068.1"/>
    </source>
</evidence>
<reference evidence="2 3" key="1">
    <citation type="journal article" date="2022" name="bioRxiv">
        <title>Genomics of Preaxostyla Flagellates Illuminates Evolutionary Transitions and the Path Towards Mitochondrial Loss.</title>
        <authorList>
            <person name="Novak L.V.F."/>
            <person name="Treitli S.C."/>
            <person name="Pyrih J."/>
            <person name="Halakuc P."/>
            <person name="Pipaliya S.V."/>
            <person name="Vacek V."/>
            <person name="Brzon O."/>
            <person name="Soukal P."/>
            <person name="Eme L."/>
            <person name="Dacks J.B."/>
            <person name="Karnkowska A."/>
            <person name="Elias M."/>
            <person name="Hampl V."/>
        </authorList>
    </citation>
    <scope>NUCLEOTIDE SEQUENCE [LARGE SCALE GENOMIC DNA]</scope>
    <source>
        <strain evidence="2">NAU3</strain>
        <tissue evidence="2">Gut</tissue>
    </source>
</reference>
<keyword evidence="3" id="KW-1185">Reference proteome</keyword>
<gene>
    <name evidence="2" type="ORF">BLNAU_22011</name>
</gene>
<protein>
    <submittedName>
        <fullName evidence="2">Uncharacterized protein</fullName>
    </submittedName>
</protein>
<proteinExistence type="predicted"/>
<feature type="compositionally biased region" description="Basic and acidic residues" evidence="1">
    <location>
        <begin position="1584"/>
        <end position="1594"/>
    </location>
</feature>
<comment type="caution">
    <text evidence="2">The sequence shown here is derived from an EMBL/GenBank/DDBJ whole genome shotgun (WGS) entry which is preliminary data.</text>
</comment>
<name>A0ABQ9WUR3_9EUKA</name>